<dbReference type="InterPro" id="IPR004843">
    <property type="entry name" value="Calcineurin-like_PHP"/>
</dbReference>
<dbReference type="Gene3D" id="3.60.21.10">
    <property type="match status" value="1"/>
</dbReference>
<feature type="domain" description="Calcineurin-like phosphoesterase" evidence="4">
    <location>
        <begin position="37"/>
        <end position="267"/>
    </location>
</feature>
<keyword evidence="2 3" id="KW-0732">Signal</keyword>
<dbReference type="InterPro" id="IPR006146">
    <property type="entry name" value="5'-Nucleotdase_CS"/>
</dbReference>
<dbReference type="PRINTS" id="PR01607">
    <property type="entry name" value="APYRASEFAMLY"/>
</dbReference>
<dbReference type="SUPFAM" id="SSF55816">
    <property type="entry name" value="5'-nucleotidase (syn. UDP-sugar hydrolase), C-terminal domain"/>
    <property type="match status" value="1"/>
</dbReference>
<keyword evidence="3" id="KW-0378">Hydrolase</keyword>
<dbReference type="EMBL" id="JACBGI020000001">
    <property type="protein sequence ID" value="MBF6056766.1"/>
    <property type="molecule type" value="Genomic_DNA"/>
</dbReference>
<dbReference type="Proteomes" id="UP001193680">
    <property type="component" value="Unassembled WGS sequence"/>
</dbReference>
<dbReference type="RefSeq" id="WP_194947135.1">
    <property type="nucleotide sequence ID" value="NZ_JACBGI020000001.1"/>
</dbReference>
<comment type="similarity">
    <text evidence="1 3">Belongs to the 5'-nucleotidase family.</text>
</comment>
<dbReference type="InterPro" id="IPR006179">
    <property type="entry name" value="5_nucleotidase/apyrase"/>
</dbReference>
<dbReference type="Gene3D" id="3.90.780.10">
    <property type="entry name" value="5'-Nucleotidase, C-terminal domain"/>
    <property type="match status" value="1"/>
</dbReference>
<dbReference type="NCBIfam" id="TIGR01530">
    <property type="entry name" value="nadN"/>
    <property type="match status" value="1"/>
</dbReference>
<feature type="chain" id="PRO_5044974837" evidence="3">
    <location>
        <begin position="20"/>
        <end position="619"/>
    </location>
</feature>
<dbReference type="InterPro" id="IPR006420">
    <property type="entry name" value="NadN"/>
</dbReference>
<evidence type="ECO:0000313" key="7">
    <source>
        <dbReference type="Proteomes" id="UP001193680"/>
    </source>
</evidence>
<protein>
    <submittedName>
        <fullName evidence="6">NAD nucleotidase</fullName>
    </submittedName>
</protein>
<evidence type="ECO:0000313" key="6">
    <source>
        <dbReference type="EMBL" id="MBF6056766.1"/>
    </source>
</evidence>
<comment type="caution">
    <text evidence="6">The sequence shown here is derived from an EMBL/GenBank/DDBJ whole genome shotgun (WGS) entry which is preliminary data.</text>
</comment>
<feature type="domain" description="5'-Nucleotidase C-terminal" evidence="5">
    <location>
        <begin position="412"/>
        <end position="561"/>
    </location>
</feature>
<keyword evidence="7" id="KW-1185">Reference proteome</keyword>
<evidence type="ECO:0000256" key="2">
    <source>
        <dbReference type="ARBA" id="ARBA00022729"/>
    </source>
</evidence>
<evidence type="ECO:0000256" key="3">
    <source>
        <dbReference type="RuleBase" id="RU362119"/>
    </source>
</evidence>
<reference evidence="6 7" key="1">
    <citation type="submission" date="2020-11" db="EMBL/GenBank/DDBJ databases">
        <title>Sulfur oxidizing isolate from Hospital Hole Sinkhole.</title>
        <authorList>
            <person name="Scott K.M."/>
        </authorList>
    </citation>
    <scope>NUCLEOTIDE SEQUENCE [LARGE SCALE GENOMIC DNA]</scope>
    <source>
        <strain evidence="6 7">HH1</strain>
    </source>
</reference>
<dbReference type="Pfam" id="PF00149">
    <property type="entry name" value="Metallophos"/>
    <property type="match status" value="1"/>
</dbReference>
<proteinExistence type="inferred from homology"/>
<dbReference type="PANTHER" id="PTHR11575:SF24">
    <property type="entry name" value="5'-NUCLEOTIDASE"/>
    <property type="match status" value="1"/>
</dbReference>
<accession>A0ABS0BVB2</accession>
<evidence type="ECO:0000256" key="1">
    <source>
        <dbReference type="ARBA" id="ARBA00006654"/>
    </source>
</evidence>
<dbReference type="InterPro" id="IPR029052">
    <property type="entry name" value="Metallo-depent_PP-like"/>
</dbReference>
<sequence>MRYRFIALSALSVSLGLLSACNESDSLLTTDAEPFDLTILHINDHHSHLEEDSLNIAIGTDDVEFASGGFPRVVSAFKSLEANADNVLKLHAGDAITGTLYYTLFQGEADAAMMNQVCFDAFALGNHEFDSSDEGLKTFLDYLNPAQDAVCPKTPVLAANIQPALGTPLYADADHPYLQPYAIKNYGSQKVGMVGIDIKSKTQNSSSPLDTTEFLDEVTSAQNAINELKSAGVNKIILLTHYQYANDQQLATQLDGVDVIVGGDSHTLLGDFSSYGLNSSGAYPTKTTDIAGNPVCIVQAWQYAQVVGELNVSFDGDGVVTSCEGTPHLLIEPSQVNATDATEEQKNEIKAVMANMPNLTYTEADSSAQEVLQVYQDQKTELGQQKIGEASEDLCLERIPGQGRSTLCTADETKPHGGDIQTLVAHAFRKMALRSDISIQNAGGVRIDVPQGDISIETAYTLLPFANTLVELTMTGSQIKQVLEEAVDFALDADGSTGAYPYAAGLRWDMDLSQSFGNRLSNLQFKARDGDSWTSFDLQQQYVVVTNNYTAGGKDGYLTFADIQGDDYVDTYLDYAQSFVDYVKAETEAGNTIDKLPYSEYSTQNFTDTDGQFYPTLAP</sequence>
<dbReference type="PANTHER" id="PTHR11575">
    <property type="entry name" value="5'-NUCLEOTIDASE-RELATED"/>
    <property type="match status" value="1"/>
</dbReference>
<name>A0ABS0BVB2_9GAMM</name>
<keyword evidence="3" id="KW-0547">Nucleotide-binding</keyword>
<dbReference type="InterPro" id="IPR008334">
    <property type="entry name" value="5'-Nucleotdase_C"/>
</dbReference>
<dbReference type="PROSITE" id="PS00786">
    <property type="entry name" value="5_NUCLEOTIDASE_2"/>
    <property type="match status" value="1"/>
</dbReference>
<evidence type="ECO:0000259" key="4">
    <source>
        <dbReference type="Pfam" id="PF00149"/>
    </source>
</evidence>
<gene>
    <name evidence="6" type="primary">nadN</name>
    <name evidence="6" type="ORF">H8792_000245</name>
</gene>
<dbReference type="SUPFAM" id="SSF56300">
    <property type="entry name" value="Metallo-dependent phosphatases"/>
    <property type="match status" value="1"/>
</dbReference>
<dbReference type="InterPro" id="IPR036907">
    <property type="entry name" value="5'-Nucleotdase_C_sf"/>
</dbReference>
<dbReference type="Pfam" id="PF02872">
    <property type="entry name" value="5_nucleotid_C"/>
    <property type="match status" value="1"/>
</dbReference>
<evidence type="ECO:0000259" key="5">
    <source>
        <dbReference type="Pfam" id="PF02872"/>
    </source>
</evidence>
<organism evidence="6 7">
    <name type="scientific">Thiomicrorhabdus heinhorstiae</name>
    <dbReference type="NCBI Taxonomy" id="2748010"/>
    <lineage>
        <taxon>Bacteria</taxon>
        <taxon>Pseudomonadati</taxon>
        <taxon>Pseudomonadota</taxon>
        <taxon>Gammaproteobacteria</taxon>
        <taxon>Thiotrichales</taxon>
        <taxon>Piscirickettsiaceae</taxon>
        <taxon>Thiomicrorhabdus</taxon>
    </lineage>
</organism>
<feature type="signal peptide" evidence="3">
    <location>
        <begin position="1"/>
        <end position="19"/>
    </location>
</feature>
<dbReference type="PROSITE" id="PS00785">
    <property type="entry name" value="5_NUCLEOTIDASE_1"/>
    <property type="match status" value="1"/>
</dbReference>
<dbReference type="PROSITE" id="PS51257">
    <property type="entry name" value="PROKAR_LIPOPROTEIN"/>
    <property type="match status" value="1"/>
</dbReference>